<dbReference type="AlphaFoldDB" id="A0A183E6T9"/>
<feature type="domain" description="PX" evidence="1">
    <location>
        <begin position="122"/>
        <end position="190"/>
    </location>
</feature>
<gene>
    <name evidence="2" type="ORF">GPUH_LOCUS16680</name>
</gene>
<protein>
    <submittedName>
        <fullName evidence="4">PX domain-containing protein</fullName>
    </submittedName>
</protein>
<evidence type="ECO:0000313" key="3">
    <source>
        <dbReference type="Proteomes" id="UP000271098"/>
    </source>
</evidence>
<keyword evidence="3" id="KW-1185">Reference proteome</keyword>
<name>A0A183E6T9_9BILA</name>
<dbReference type="PROSITE" id="PS50195">
    <property type="entry name" value="PX"/>
    <property type="match status" value="1"/>
</dbReference>
<dbReference type="EMBL" id="UYRT01084093">
    <property type="protein sequence ID" value="VDN28343.1"/>
    <property type="molecule type" value="Genomic_DNA"/>
</dbReference>
<dbReference type="Proteomes" id="UP000271098">
    <property type="component" value="Unassembled WGS sequence"/>
</dbReference>
<dbReference type="Gene3D" id="3.30.1520.10">
    <property type="entry name" value="Phox-like domain"/>
    <property type="match status" value="1"/>
</dbReference>
<organism evidence="4">
    <name type="scientific">Gongylonema pulchrum</name>
    <dbReference type="NCBI Taxonomy" id="637853"/>
    <lineage>
        <taxon>Eukaryota</taxon>
        <taxon>Metazoa</taxon>
        <taxon>Ecdysozoa</taxon>
        <taxon>Nematoda</taxon>
        <taxon>Chromadorea</taxon>
        <taxon>Rhabditida</taxon>
        <taxon>Spirurina</taxon>
        <taxon>Spiruromorpha</taxon>
        <taxon>Spiruroidea</taxon>
        <taxon>Gongylonematidae</taxon>
        <taxon>Gongylonema</taxon>
    </lineage>
</organism>
<dbReference type="OrthoDB" id="430293at2759"/>
<proteinExistence type="predicted"/>
<reference evidence="2 3" key="2">
    <citation type="submission" date="2018-11" db="EMBL/GenBank/DDBJ databases">
        <authorList>
            <consortium name="Pathogen Informatics"/>
        </authorList>
    </citation>
    <scope>NUCLEOTIDE SEQUENCE [LARGE SCALE GENOMIC DNA]</scope>
</reference>
<dbReference type="WBParaSite" id="GPUH_0001670201-mRNA-1">
    <property type="protein sequence ID" value="GPUH_0001670201-mRNA-1"/>
    <property type="gene ID" value="GPUH_0001670201"/>
</dbReference>
<sequence>MGEGGGVLGRCMWRRSLSEVATRRKKIWPSELFVRYALSAPSVSEMALLDLDNVAPHLERNSILSIPEYRIKDGRYAVSPFSLLPICLDGSRLITVTCQKLTLSQRRRLEILSYVAQGTCGRCIHGLEGTEFAGNVEADVLQVYIIRVTIDSISWTVERRYRDFAAFDVQRFEDRRKSFLPPKKFIGNLV</sequence>
<reference evidence="4" key="1">
    <citation type="submission" date="2016-06" db="UniProtKB">
        <authorList>
            <consortium name="WormBaseParasite"/>
        </authorList>
    </citation>
    <scope>IDENTIFICATION</scope>
</reference>
<dbReference type="SUPFAM" id="SSF64268">
    <property type="entry name" value="PX domain"/>
    <property type="match status" value="1"/>
</dbReference>
<dbReference type="GO" id="GO:0035091">
    <property type="term" value="F:phosphatidylinositol binding"/>
    <property type="evidence" value="ECO:0007669"/>
    <property type="project" value="InterPro"/>
</dbReference>
<evidence type="ECO:0000313" key="4">
    <source>
        <dbReference type="WBParaSite" id="GPUH_0001670201-mRNA-1"/>
    </source>
</evidence>
<accession>A0A183E6T9</accession>
<dbReference type="InterPro" id="IPR036871">
    <property type="entry name" value="PX_dom_sf"/>
</dbReference>
<evidence type="ECO:0000313" key="2">
    <source>
        <dbReference type="EMBL" id="VDN28343.1"/>
    </source>
</evidence>
<dbReference type="InterPro" id="IPR001683">
    <property type="entry name" value="PX_dom"/>
</dbReference>
<evidence type="ECO:0000259" key="1">
    <source>
        <dbReference type="PROSITE" id="PS50195"/>
    </source>
</evidence>